<dbReference type="SMART" id="SM00066">
    <property type="entry name" value="GAL4"/>
    <property type="match status" value="1"/>
</dbReference>
<proteinExistence type="predicted"/>
<evidence type="ECO:0000313" key="2">
    <source>
        <dbReference type="EMBL" id="KAF9486716.1"/>
    </source>
</evidence>
<evidence type="ECO:0000313" key="3">
    <source>
        <dbReference type="Proteomes" id="UP000807025"/>
    </source>
</evidence>
<dbReference type="AlphaFoldDB" id="A0A9P5ZFW6"/>
<dbReference type="EMBL" id="MU154983">
    <property type="protein sequence ID" value="KAF9486716.1"/>
    <property type="molecule type" value="Genomic_DNA"/>
</dbReference>
<comment type="caution">
    <text evidence="2">The sequence shown here is derived from an EMBL/GenBank/DDBJ whole genome shotgun (WGS) entry which is preliminary data.</text>
</comment>
<reference evidence="2" key="1">
    <citation type="submission" date="2020-11" db="EMBL/GenBank/DDBJ databases">
        <authorList>
            <consortium name="DOE Joint Genome Institute"/>
            <person name="Ahrendt S."/>
            <person name="Riley R."/>
            <person name="Andreopoulos W."/>
            <person name="Labutti K."/>
            <person name="Pangilinan J."/>
            <person name="Ruiz-Duenas F.J."/>
            <person name="Barrasa J.M."/>
            <person name="Sanchez-Garcia M."/>
            <person name="Camarero S."/>
            <person name="Miyauchi S."/>
            <person name="Serrano A."/>
            <person name="Linde D."/>
            <person name="Babiker R."/>
            <person name="Drula E."/>
            <person name="Ayuso-Fernandez I."/>
            <person name="Pacheco R."/>
            <person name="Padilla G."/>
            <person name="Ferreira P."/>
            <person name="Barriuso J."/>
            <person name="Kellner H."/>
            <person name="Castanera R."/>
            <person name="Alfaro M."/>
            <person name="Ramirez L."/>
            <person name="Pisabarro A.G."/>
            <person name="Kuo A."/>
            <person name="Tritt A."/>
            <person name="Lipzen A."/>
            <person name="He G."/>
            <person name="Yan M."/>
            <person name="Ng V."/>
            <person name="Cullen D."/>
            <person name="Martin F."/>
            <person name="Rosso M.-N."/>
            <person name="Henrissat B."/>
            <person name="Hibbett D."/>
            <person name="Martinez A.T."/>
            <person name="Grigoriev I.V."/>
        </authorList>
    </citation>
    <scope>NUCLEOTIDE SEQUENCE</scope>
    <source>
        <strain evidence="2">ATCC 90797</strain>
    </source>
</reference>
<dbReference type="GO" id="GO:0008270">
    <property type="term" value="F:zinc ion binding"/>
    <property type="evidence" value="ECO:0007669"/>
    <property type="project" value="InterPro"/>
</dbReference>
<sequence length="64" mass="7219">MPPASLSPLSDEKPLKLACLFCRGRKIACGPPLPGSKDRTCKQCQRRSLKCEYPLESRRGMRKK</sequence>
<protein>
    <recommendedName>
        <fullName evidence="1">Zn(2)-C6 fungal-type domain-containing protein</fullName>
    </recommendedName>
</protein>
<dbReference type="Pfam" id="PF00172">
    <property type="entry name" value="Zn_clus"/>
    <property type="match status" value="1"/>
</dbReference>
<feature type="domain" description="Zn(2)-C6 fungal-type" evidence="1">
    <location>
        <begin position="18"/>
        <end position="53"/>
    </location>
</feature>
<dbReference type="Proteomes" id="UP000807025">
    <property type="component" value="Unassembled WGS sequence"/>
</dbReference>
<dbReference type="OrthoDB" id="39175at2759"/>
<dbReference type="PROSITE" id="PS50048">
    <property type="entry name" value="ZN2_CY6_FUNGAL_2"/>
    <property type="match status" value="1"/>
</dbReference>
<dbReference type="InterPro" id="IPR036864">
    <property type="entry name" value="Zn2-C6_fun-type_DNA-bd_sf"/>
</dbReference>
<gene>
    <name evidence="2" type="ORF">BDN71DRAFT_1425770</name>
</gene>
<dbReference type="SUPFAM" id="SSF57701">
    <property type="entry name" value="Zn2/Cys6 DNA-binding domain"/>
    <property type="match status" value="1"/>
</dbReference>
<feature type="non-terminal residue" evidence="2">
    <location>
        <position position="64"/>
    </location>
</feature>
<name>A0A9P5ZFW6_PLEER</name>
<accession>A0A9P5ZFW6</accession>
<dbReference type="InterPro" id="IPR001138">
    <property type="entry name" value="Zn2Cys6_DnaBD"/>
</dbReference>
<organism evidence="2 3">
    <name type="scientific">Pleurotus eryngii</name>
    <name type="common">Boletus of the steppes</name>
    <dbReference type="NCBI Taxonomy" id="5323"/>
    <lineage>
        <taxon>Eukaryota</taxon>
        <taxon>Fungi</taxon>
        <taxon>Dikarya</taxon>
        <taxon>Basidiomycota</taxon>
        <taxon>Agaricomycotina</taxon>
        <taxon>Agaricomycetes</taxon>
        <taxon>Agaricomycetidae</taxon>
        <taxon>Agaricales</taxon>
        <taxon>Pleurotineae</taxon>
        <taxon>Pleurotaceae</taxon>
        <taxon>Pleurotus</taxon>
    </lineage>
</organism>
<dbReference type="Gene3D" id="4.10.240.10">
    <property type="entry name" value="Zn(2)-C6 fungal-type DNA-binding domain"/>
    <property type="match status" value="1"/>
</dbReference>
<dbReference type="PROSITE" id="PS00463">
    <property type="entry name" value="ZN2_CY6_FUNGAL_1"/>
    <property type="match status" value="1"/>
</dbReference>
<dbReference type="GO" id="GO:0000981">
    <property type="term" value="F:DNA-binding transcription factor activity, RNA polymerase II-specific"/>
    <property type="evidence" value="ECO:0007669"/>
    <property type="project" value="InterPro"/>
</dbReference>
<evidence type="ECO:0000259" key="1">
    <source>
        <dbReference type="PROSITE" id="PS50048"/>
    </source>
</evidence>
<keyword evidence="3" id="KW-1185">Reference proteome</keyword>